<feature type="transmembrane region" description="Helical" evidence="2">
    <location>
        <begin position="70"/>
        <end position="91"/>
    </location>
</feature>
<keyword evidence="2" id="KW-1133">Transmembrane helix</keyword>
<comment type="similarity">
    <text evidence="1">Belongs to the bacterial AtpI family.</text>
</comment>
<organism evidence="3 4">
    <name type="scientific">Acetobacter vaccinii</name>
    <dbReference type="NCBI Taxonomy" id="2592655"/>
    <lineage>
        <taxon>Bacteria</taxon>
        <taxon>Pseudomonadati</taxon>
        <taxon>Pseudomonadota</taxon>
        <taxon>Alphaproteobacteria</taxon>
        <taxon>Acetobacterales</taxon>
        <taxon>Acetobacteraceae</taxon>
        <taxon>Acetobacter</taxon>
    </lineage>
</organism>
<reference evidence="3 4" key="1">
    <citation type="submission" date="2019-09" db="EMBL/GenBank/DDBJ databases">
        <title>Genome sequencing of strain KACC 21233.</title>
        <authorList>
            <person name="Heo J."/>
            <person name="Kim S.-J."/>
            <person name="Kim J.-S."/>
            <person name="Hong S.-B."/>
            <person name="Kwon S.-W."/>
        </authorList>
    </citation>
    <scope>NUCLEOTIDE SEQUENCE [LARGE SCALE GENOMIC DNA]</scope>
    <source>
        <strain evidence="3 4">KACC 21233</strain>
    </source>
</reference>
<protein>
    <recommendedName>
        <fullName evidence="1">ATP synthase protein I</fullName>
    </recommendedName>
</protein>
<dbReference type="AlphaFoldDB" id="A0A5C1YP32"/>
<dbReference type="Pfam" id="PF09527">
    <property type="entry name" value="ATPase_gene1"/>
    <property type="match status" value="1"/>
</dbReference>
<comment type="function">
    <text evidence="1">A possible function for this protein is to guide the assembly of the membrane sector of the ATPase enzyme complex.</text>
</comment>
<keyword evidence="1" id="KW-0406">Ion transport</keyword>
<keyword evidence="1" id="KW-0813">Transport</keyword>
<evidence type="ECO:0000313" key="4">
    <source>
        <dbReference type="Proteomes" id="UP000324536"/>
    </source>
</evidence>
<dbReference type="Proteomes" id="UP000324536">
    <property type="component" value="Chromosome"/>
</dbReference>
<sequence>MDKDHDDSFNARLKAAERRHGLVEEEKKPDPVQAADQSLASLALRAGTEMISALVVGVAIGWGLDHWLGTRAIFLVLFALLGGCAGVFNVWRLVRLIDGS</sequence>
<keyword evidence="1 2" id="KW-0472">Membrane</keyword>
<evidence type="ECO:0000256" key="1">
    <source>
        <dbReference type="PIRNR" id="PIRNR032126"/>
    </source>
</evidence>
<dbReference type="KEGG" id="acek:FLP30_05700"/>
<proteinExistence type="inferred from homology"/>
<feature type="transmembrane region" description="Helical" evidence="2">
    <location>
        <begin position="42"/>
        <end position="64"/>
    </location>
</feature>
<keyword evidence="2" id="KW-0812">Transmembrane</keyword>
<dbReference type="EMBL" id="CP043506">
    <property type="protein sequence ID" value="QEO17288.1"/>
    <property type="molecule type" value="Genomic_DNA"/>
</dbReference>
<dbReference type="PIRSF" id="PIRSF032126">
    <property type="entry name" value="F0F1_ATP_synthase_subunit_I"/>
    <property type="match status" value="1"/>
</dbReference>
<accession>A0A5C1YP32</accession>
<dbReference type="GO" id="GO:0045259">
    <property type="term" value="C:proton-transporting ATP synthase complex"/>
    <property type="evidence" value="ECO:0007669"/>
    <property type="project" value="UniProtKB-UniRule"/>
</dbReference>
<keyword evidence="1" id="KW-0375">Hydrogen ion transport</keyword>
<evidence type="ECO:0000256" key="2">
    <source>
        <dbReference type="SAM" id="Phobius"/>
    </source>
</evidence>
<name>A0A5C1YP32_9PROT</name>
<gene>
    <name evidence="3" type="ORF">FLP30_05700</name>
</gene>
<dbReference type="RefSeq" id="WP_149278967.1">
    <property type="nucleotide sequence ID" value="NZ_CP043506.1"/>
</dbReference>
<dbReference type="OrthoDB" id="15401at2"/>
<keyword evidence="4" id="KW-1185">Reference proteome</keyword>
<dbReference type="InterPro" id="IPR032820">
    <property type="entry name" value="ATPase_put"/>
</dbReference>
<dbReference type="InterPro" id="IPR016989">
    <property type="entry name" value="Atp1_alphaprobac"/>
</dbReference>
<dbReference type="GO" id="GO:1902600">
    <property type="term" value="P:proton transmembrane transport"/>
    <property type="evidence" value="ECO:0007669"/>
    <property type="project" value="UniProtKB-KW"/>
</dbReference>
<evidence type="ECO:0000313" key="3">
    <source>
        <dbReference type="EMBL" id="QEO17288.1"/>
    </source>
</evidence>